<feature type="region of interest" description="Disordered" evidence="1">
    <location>
        <begin position="219"/>
        <end position="275"/>
    </location>
</feature>
<evidence type="ECO:0000256" key="1">
    <source>
        <dbReference type="SAM" id="MobiDB-lite"/>
    </source>
</evidence>
<evidence type="ECO:0000313" key="3">
    <source>
        <dbReference type="RefSeq" id="XP_010926400.1"/>
    </source>
</evidence>
<dbReference type="GO" id="GO:0042752">
    <property type="term" value="P:regulation of circadian rhythm"/>
    <property type="evidence" value="ECO:0007669"/>
    <property type="project" value="InterPro"/>
</dbReference>
<evidence type="ECO:0000313" key="4">
    <source>
        <dbReference type="RefSeq" id="XP_029121443.1"/>
    </source>
</evidence>
<dbReference type="RefSeq" id="XP_010926400.1">
    <property type="nucleotide sequence ID" value="XM_010928098.3"/>
</dbReference>
<dbReference type="OrthoDB" id="1923282at2759"/>
<dbReference type="GeneID" id="105048693"/>
<organism evidence="2 3">
    <name type="scientific">Elaeis guineensis var. tenera</name>
    <name type="common">Oil palm</name>
    <dbReference type="NCBI Taxonomy" id="51953"/>
    <lineage>
        <taxon>Eukaryota</taxon>
        <taxon>Viridiplantae</taxon>
        <taxon>Streptophyta</taxon>
        <taxon>Embryophyta</taxon>
        <taxon>Tracheophyta</taxon>
        <taxon>Spermatophyta</taxon>
        <taxon>Magnoliopsida</taxon>
        <taxon>Liliopsida</taxon>
        <taxon>Arecaceae</taxon>
        <taxon>Arecoideae</taxon>
        <taxon>Cocoseae</taxon>
        <taxon>Elaeidinae</taxon>
        <taxon>Elaeis</taxon>
    </lineage>
</organism>
<name>A0A6I9RHS6_ELAGV</name>
<dbReference type="RefSeq" id="XP_029121443.1">
    <property type="nucleotide sequence ID" value="XM_029265610.1"/>
</dbReference>
<keyword evidence="2" id="KW-1185">Reference proteome</keyword>
<dbReference type="KEGG" id="egu:105048693"/>
<accession>A0A6I9RHS6</accession>
<sequence>MGDNSSNRPIKAEVSGIESPSKVVDSGSTGWTDEKHGLYLTSIEASFVNQLYSSECNSENLLGWLPRTQKHRNSSGSNAKVFTSGQFKVLQRGCWENLKSERAKSRIDFGNDSCSLSSNPWIQHFRSPSIGKETRPASYQVDDKLLARQSILAARRHGREATRTKQPLACSHICCQDSVGSTTEVSDQNFVDGEFEGMEQSSTTYRKKRPRTAIVDRLDNDQVVPSGKSHETPSSGKNHACLNESNAECSSKAADITPSLLPVESEPPDHSKIWN</sequence>
<dbReference type="Proteomes" id="UP000504607">
    <property type="component" value="Chromosome 7"/>
</dbReference>
<gene>
    <name evidence="3 4" type="primary">LOC105048693</name>
</gene>
<dbReference type="InterPro" id="IPR044678">
    <property type="entry name" value="COR27/28"/>
</dbReference>
<feature type="compositionally biased region" description="Polar residues" evidence="1">
    <location>
        <begin position="232"/>
        <end position="249"/>
    </location>
</feature>
<protein>
    <submittedName>
        <fullName evidence="3 4">Uncharacterized protein LOC105048693</fullName>
    </submittedName>
</protein>
<evidence type="ECO:0000313" key="2">
    <source>
        <dbReference type="Proteomes" id="UP000504607"/>
    </source>
</evidence>
<dbReference type="AlphaFoldDB" id="A0A6I9RHS6"/>
<proteinExistence type="predicted"/>
<feature type="region of interest" description="Disordered" evidence="1">
    <location>
        <begin position="1"/>
        <end position="29"/>
    </location>
</feature>
<reference evidence="3 4" key="1">
    <citation type="submission" date="2025-04" db="UniProtKB">
        <authorList>
            <consortium name="RefSeq"/>
        </authorList>
    </citation>
    <scope>IDENTIFICATION</scope>
</reference>
<dbReference type="GO" id="GO:0009409">
    <property type="term" value="P:response to cold"/>
    <property type="evidence" value="ECO:0007669"/>
    <property type="project" value="InterPro"/>
</dbReference>
<dbReference type="PANTHER" id="PTHR33676">
    <property type="entry name" value="COLD REGULATED PROTEIN 27"/>
    <property type="match status" value="1"/>
</dbReference>
<dbReference type="PANTHER" id="PTHR33676:SF3">
    <property type="entry name" value="COLD-REGULATED PROTEIN 27"/>
    <property type="match status" value="1"/>
</dbReference>